<name>A0ABQ8HN34_9ROSI</name>
<dbReference type="Gene3D" id="3.30.420.10">
    <property type="entry name" value="Ribonuclease H-like superfamily/Ribonuclease H"/>
    <property type="match status" value="1"/>
</dbReference>
<dbReference type="PANTHER" id="PTHR47723:SF24">
    <property type="entry name" value="RNASE H TYPE-1 DOMAIN-CONTAINING PROTEIN"/>
    <property type="match status" value="1"/>
</dbReference>
<dbReference type="CDD" id="cd06222">
    <property type="entry name" value="RNase_H_like"/>
    <property type="match status" value="1"/>
</dbReference>
<evidence type="ECO:0000313" key="3">
    <source>
        <dbReference type="EMBL" id="KAH7565738.1"/>
    </source>
</evidence>
<feature type="compositionally biased region" description="Basic and acidic residues" evidence="1">
    <location>
        <begin position="324"/>
        <end position="335"/>
    </location>
</feature>
<gene>
    <name evidence="3" type="ORF">JRO89_XS08G0009300</name>
</gene>
<dbReference type="Pfam" id="PF13456">
    <property type="entry name" value="RVT_3"/>
    <property type="match status" value="1"/>
</dbReference>
<sequence length="370" mass="41146">MSTWPPPIATCLMYTKEVVMMILERAIPSRDETTEAGVESGREEEEDINLETNLEAEVDEHWNCSFDTELCPLPNCKVTKCGVRLLYTEDVESIESRDHETAEVGVESEREEDDINLETNLEPEVDEQYWNCSFGNCFSFLFQRDRNVILHDGRGLVLDQVWNDADSFTDDFLATNLPSASSPFCSGSGPDLSAFSFGWKAPPAAFFKLNVDASCDVLSGCSGLGVVVRNATEIVVFAAAVPLKFCADVEVAEAKAILAGIQLAAERGLLPLLVETDSLNVSRLYTNLCPLPNCKVTNCGVRLLHAEDMESTEICNDIDSSGDQAERVESERDSISEDDEEDPNLEEPEVDEHCNCLLFNCFSFLFQRWN</sequence>
<protein>
    <recommendedName>
        <fullName evidence="2">RNase H type-1 domain-containing protein</fullName>
    </recommendedName>
</protein>
<reference evidence="3 4" key="1">
    <citation type="submission" date="2021-02" db="EMBL/GenBank/DDBJ databases">
        <title>Plant Genome Project.</title>
        <authorList>
            <person name="Zhang R.-G."/>
        </authorList>
    </citation>
    <scope>NUCLEOTIDE SEQUENCE [LARGE SCALE GENOMIC DNA]</scope>
    <source>
        <tissue evidence="3">Leaves</tissue>
    </source>
</reference>
<dbReference type="InterPro" id="IPR053151">
    <property type="entry name" value="RNase_H-like"/>
</dbReference>
<feature type="compositionally biased region" description="Acidic residues" evidence="1">
    <location>
        <begin position="336"/>
        <end position="348"/>
    </location>
</feature>
<feature type="region of interest" description="Disordered" evidence="1">
    <location>
        <begin position="316"/>
        <end position="348"/>
    </location>
</feature>
<dbReference type="InterPro" id="IPR012337">
    <property type="entry name" value="RNaseH-like_sf"/>
</dbReference>
<dbReference type="InterPro" id="IPR044730">
    <property type="entry name" value="RNase_H-like_dom_plant"/>
</dbReference>
<dbReference type="SUPFAM" id="SSF53098">
    <property type="entry name" value="Ribonuclease H-like"/>
    <property type="match status" value="1"/>
</dbReference>
<feature type="domain" description="RNase H type-1" evidence="2">
    <location>
        <begin position="210"/>
        <end position="288"/>
    </location>
</feature>
<accession>A0ABQ8HN34</accession>
<evidence type="ECO:0000256" key="1">
    <source>
        <dbReference type="SAM" id="MobiDB-lite"/>
    </source>
</evidence>
<dbReference type="EMBL" id="JAFEMO010000008">
    <property type="protein sequence ID" value="KAH7565738.1"/>
    <property type="molecule type" value="Genomic_DNA"/>
</dbReference>
<evidence type="ECO:0000313" key="4">
    <source>
        <dbReference type="Proteomes" id="UP000827721"/>
    </source>
</evidence>
<keyword evidence="4" id="KW-1185">Reference proteome</keyword>
<proteinExistence type="predicted"/>
<dbReference type="Proteomes" id="UP000827721">
    <property type="component" value="Unassembled WGS sequence"/>
</dbReference>
<comment type="caution">
    <text evidence="3">The sequence shown here is derived from an EMBL/GenBank/DDBJ whole genome shotgun (WGS) entry which is preliminary data.</text>
</comment>
<dbReference type="PANTHER" id="PTHR47723">
    <property type="entry name" value="OS05G0353850 PROTEIN"/>
    <property type="match status" value="1"/>
</dbReference>
<evidence type="ECO:0000259" key="2">
    <source>
        <dbReference type="Pfam" id="PF13456"/>
    </source>
</evidence>
<dbReference type="InterPro" id="IPR002156">
    <property type="entry name" value="RNaseH_domain"/>
</dbReference>
<dbReference type="InterPro" id="IPR036397">
    <property type="entry name" value="RNaseH_sf"/>
</dbReference>
<organism evidence="3 4">
    <name type="scientific">Xanthoceras sorbifolium</name>
    <dbReference type="NCBI Taxonomy" id="99658"/>
    <lineage>
        <taxon>Eukaryota</taxon>
        <taxon>Viridiplantae</taxon>
        <taxon>Streptophyta</taxon>
        <taxon>Embryophyta</taxon>
        <taxon>Tracheophyta</taxon>
        <taxon>Spermatophyta</taxon>
        <taxon>Magnoliopsida</taxon>
        <taxon>eudicotyledons</taxon>
        <taxon>Gunneridae</taxon>
        <taxon>Pentapetalae</taxon>
        <taxon>rosids</taxon>
        <taxon>malvids</taxon>
        <taxon>Sapindales</taxon>
        <taxon>Sapindaceae</taxon>
        <taxon>Xanthoceroideae</taxon>
        <taxon>Xanthoceras</taxon>
    </lineage>
</organism>